<protein>
    <submittedName>
        <fullName evidence="2">PF04296 domain protein</fullName>
    </submittedName>
</protein>
<dbReference type="Proteomes" id="UP000004578">
    <property type="component" value="Unassembled WGS sequence"/>
</dbReference>
<accession>J1HPH8</accession>
<dbReference type="PANTHER" id="PTHR34215:SF1">
    <property type="entry name" value="YLXR DOMAIN-CONTAINING PROTEIN"/>
    <property type="match status" value="1"/>
</dbReference>
<dbReference type="AlphaFoldDB" id="J1HPH8"/>
<dbReference type="InterPro" id="IPR007393">
    <property type="entry name" value="YlxR_dom"/>
</dbReference>
<feature type="domain" description="YlxR" evidence="1">
    <location>
        <begin position="1"/>
        <end position="49"/>
    </location>
</feature>
<dbReference type="InterPro" id="IPR035931">
    <property type="entry name" value="YlxR-like_sf"/>
</dbReference>
<reference evidence="2 3" key="1">
    <citation type="submission" date="2012-05" db="EMBL/GenBank/DDBJ databases">
        <authorList>
            <person name="Harkins D.M."/>
            <person name="Madupu R."/>
            <person name="Durkin A.S."/>
            <person name="Torralba M."/>
            <person name="Methe B."/>
            <person name="Sutton G.G."/>
            <person name="Nelson K.E."/>
        </authorList>
    </citation>
    <scope>NUCLEOTIDE SEQUENCE [LARGE SCALE GENOMIC DNA]</scope>
    <source>
        <strain evidence="2 3">F0490</strain>
    </source>
</reference>
<evidence type="ECO:0000313" key="2">
    <source>
        <dbReference type="EMBL" id="EJF47940.1"/>
    </source>
</evidence>
<dbReference type="Pfam" id="PF04296">
    <property type="entry name" value="YlxR"/>
    <property type="match status" value="1"/>
</dbReference>
<dbReference type="PANTHER" id="PTHR34215">
    <property type="entry name" value="BLL0784 PROTEIN"/>
    <property type="match status" value="1"/>
</dbReference>
<evidence type="ECO:0000313" key="3">
    <source>
        <dbReference type="Proteomes" id="UP000004578"/>
    </source>
</evidence>
<dbReference type="SUPFAM" id="SSF64376">
    <property type="entry name" value="YlxR-like"/>
    <property type="match status" value="1"/>
</dbReference>
<name>J1HPH8_9ACTO</name>
<keyword evidence="3" id="KW-1185">Reference proteome</keyword>
<evidence type="ECO:0000259" key="1">
    <source>
        <dbReference type="Pfam" id="PF04296"/>
    </source>
</evidence>
<dbReference type="EMBL" id="AKFS01000061">
    <property type="protein sequence ID" value="EJF47940.1"/>
    <property type="molecule type" value="Genomic_DNA"/>
</dbReference>
<organism evidence="2 3">
    <name type="scientific">Schaalia georgiae F0490</name>
    <dbReference type="NCBI Taxonomy" id="1125717"/>
    <lineage>
        <taxon>Bacteria</taxon>
        <taxon>Bacillati</taxon>
        <taxon>Actinomycetota</taxon>
        <taxon>Actinomycetes</taxon>
        <taxon>Actinomycetales</taxon>
        <taxon>Actinomycetaceae</taxon>
        <taxon>Schaalia</taxon>
    </lineage>
</organism>
<comment type="caution">
    <text evidence="2">The sequence shown here is derived from an EMBL/GenBank/DDBJ whole genome shotgun (WGS) entry which is preliminary data.</text>
</comment>
<gene>
    <name evidence="2" type="ORF">HMPREF1317_1583</name>
</gene>
<dbReference type="Gene3D" id="3.30.1230.10">
    <property type="entry name" value="YlxR-like"/>
    <property type="match status" value="1"/>
</dbReference>
<sequence length="73" mass="8189">MDLRRDQPGRGAWIHPDPACVQAARRRRALERAMRARTDTGSSVWVQLEAIASQAANADDRETEAGWKLMGTR</sequence>
<proteinExistence type="predicted"/>
<dbReference type="InterPro" id="IPR037465">
    <property type="entry name" value="YlxR"/>
</dbReference>